<dbReference type="GO" id="GO:0016757">
    <property type="term" value="F:glycosyltransferase activity"/>
    <property type="evidence" value="ECO:0007669"/>
    <property type="project" value="InterPro"/>
</dbReference>
<organism evidence="4">
    <name type="scientific">Thermoanaerobaculum aquaticum</name>
    <dbReference type="NCBI Taxonomy" id="1312852"/>
    <lineage>
        <taxon>Bacteria</taxon>
        <taxon>Pseudomonadati</taxon>
        <taxon>Acidobacteriota</taxon>
        <taxon>Thermoanaerobaculia</taxon>
        <taxon>Thermoanaerobaculales</taxon>
        <taxon>Thermoanaerobaculaceae</taxon>
        <taxon>Thermoanaerobaculum</taxon>
    </lineage>
</organism>
<reference evidence="4" key="1">
    <citation type="journal article" date="2020" name="mSystems">
        <title>Genome- and Community-Level Interaction Insights into Carbon Utilization and Element Cycling Functions of Hydrothermarchaeota in Hydrothermal Sediment.</title>
        <authorList>
            <person name="Zhou Z."/>
            <person name="Liu Y."/>
            <person name="Xu W."/>
            <person name="Pan J."/>
            <person name="Luo Z.H."/>
            <person name="Li M."/>
        </authorList>
    </citation>
    <scope>NUCLEOTIDE SEQUENCE [LARGE SCALE GENOMIC DNA]</scope>
    <source>
        <strain evidence="4">SpSt-299</strain>
    </source>
</reference>
<dbReference type="PANTHER" id="PTHR46401:SF2">
    <property type="entry name" value="GLYCOSYLTRANSFERASE WBBK-RELATED"/>
    <property type="match status" value="1"/>
</dbReference>
<dbReference type="Pfam" id="PF00534">
    <property type="entry name" value="Glycos_transf_1"/>
    <property type="match status" value="1"/>
</dbReference>
<evidence type="ECO:0000313" key="4">
    <source>
        <dbReference type="EMBL" id="HET46804.1"/>
    </source>
</evidence>
<dbReference type="SUPFAM" id="SSF53756">
    <property type="entry name" value="UDP-Glycosyltransferase/glycogen phosphorylase"/>
    <property type="match status" value="1"/>
</dbReference>
<keyword evidence="1 4" id="KW-0808">Transferase</keyword>
<feature type="domain" description="Glycosyl transferase family 1" evidence="2">
    <location>
        <begin position="175"/>
        <end position="322"/>
    </location>
</feature>
<sequence>MRLKVGFDGKPLLPPKAGVSRYAEGLLRGLAALPPEELEVVVVYPEKPTRTAPWVLWNLQRATARGFSVFHFPFYYTPLFPACPVTVAIHDVLVLSHPQWFPRAWANTLRWLIPKTARKASAIVTGSHGVAQEIVRLCRVPGERVRVIPYGVDRSLFAPPAEASLAQGLAELGLNRPYLLMVGALEPRRGVDTLLSAWGILRSRFPELELVLAGALRAPVPALQPPPPTVRLLGYVEDRLLPVLYSGAQVVVAPSRGEGFDLPVLEALACGACVVASDIPVHREVFSGAVRFFPVGDAEGLAAALEEVLQDREQRQKLRERGLLLAESFSWEKAAREHWALWREVA</sequence>
<gene>
    <name evidence="4" type="ORF">ENQ31_01365</name>
</gene>
<evidence type="ECO:0000259" key="2">
    <source>
        <dbReference type="Pfam" id="PF00534"/>
    </source>
</evidence>
<dbReference type="AlphaFoldDB" id="A0A7C2N8Q5"/>
<dbReference type="InterPro" id="IPR028098">
    <property type="entry name" value="Glyco_trans_4-like_N"/>
</dbReference>
<evidence type="ECO:0000256" key="1">
    <source>
        <dbReference type="ARBA" id="ARBA00022679"/>
    </source>
</evidence>
<dbReference type="EMBL" id="DSMR01000096">
    <property type="protein sequence ID" value="HET46804.1"/>
    <property type="molecule type" value="Genomic_DNA"/>
</dbReference>
<dbReference type="PANTHER" id="PTHR46401">
    <property type="entry name" value="GLYCOSYLTRANSFERASE WBBK-RELATED"/>
    <property type="match status" value="1"/>
</dbReference>
<dbReference type="Gene3D" id="3.40.50.2000">
    <property type="entry name" value="Glycogen Phosphorylase B"/>
    <property type="match status" value="2"/>
</dbReference>
<accession>A0A7C2N8Q5</accession>
<dbReference type="CDD" id="cd03809">
    <property type="entry name" value="GT4_MtfB-like"/>
    <property type="match status" value="1"/>
</dbReference>
<proteinExistence type="predicted"/>
<name>A0A7C2N8Q5_9BACT</name>
<protein>
    <submittedName>
        <fullName evidence="4">Glycosyltransferase family 1 protein</fullName>
    </submittedName>
</protein>
<comment type="caution">
    <text evidence="4">The sequence shown here is derived from an EMBL/GenBank/DDBJ whole genome shotgun (WGS) entry which is preliminary data.</text>
</comment>
<dbReference type="InterPro" id="IPR001296">
    <property type="entry name" value="Glyco_trans_1"/>
</dbReference>
<feature type="domain" description="Glycosyltransferase subfamily 4-like N-terminal" evidence="3">
    <location>
        <begin position="43"/>
        <end position="154"/>
    </location>
</feature>
<dbReference type="Pfam" id="PF13439">
    <property type="entry name" value="Glyco_transf_4"/>
    <property type="match status" value="1"/>
</dbReference>
<evidence type="ECO:0000259" key="3">
    <source>
        <dbReference type="Pfam" id="PF13439"/>
    </source>
</evidence>